<evidence type="ECO:0000256" key="5">
    <source>
        <dbReference type="ARBA" id="ARBA00021008"/>
    </source>
</evidence>
<comment type="catalytic activity">
    <reaction evidence="17 18">
        <text>a ubiquinone + NADH + 5 H(+)(in) = a ubiquinol + NAD(+) + 4 H(+)(out)</text>
        <dbReference type="Rhea" id="RHEA:29091"/>
        <dbReference type="Rhea" id="RHEA-COMP:9565"/>
        <dbReference type="Rhea" id="RHEA-COMP:9566"/>
        <dbReference type="ChEBI" id="CHEBI:15378"/>
        <dbReference type="ChEBI" id="CHEBI:16389"/>
        <dbReference type="ChEBI" id="CHEBI:17976"/>
        <dbReference type="ChEBI" id="CHEBI:57540"/>
        <dbReference type="ChEBI" id="CHEBI:57945"/>
        <dbReference type="EC" id="7.1.1.2"/>
    </reaction>
</comment>
<evidence type="ECO:0000256" key="10">
    <source>
        <dbReference type="ARBA" id="ARBA00022967"/>
    </source>
</evidence>
<evidence type="ECO:0000256" key="1">
    <source>
        <dbReference type="ARBA" id="ARBA00003257"/>
    </source>
</evidence>
<evidence type="ECO:0000313" key="20">
    <source>
        <dbReference type="EMBL" id="UZF66139.1"/>
    </source>
</evidence>
<dbReference type="Pfam" id="PF00361">
    <property type="entry name" value="Proton_antipo_M"/>
    <property type="match status" value="1"/>
</dbReference>
<keyword evidence="8 18" id="KW-0812">Transmembrane</keyword>
<dbReference type="InterPro" id="IPR050175">
    <property type="entry name" value="Complex_I_Subunit_2"/>
</dbReference>
<evidence type="ECO:0000259" key="19">
    <source>
        <dbReference type="Pfam" id="PF00361"/>
    </source>
</evidence>
<dbReference type="AlphaFoldDB" id="A0A9E7ZRH3"/>
<evidence type="ECO:0000256" key="13">
    <source>
        <dbReference type="ARBA" id="ARBA00023027"/>
    </source>
</evidence>
<comment type="function">
    <text evidence="18">Core subunit of the mitochondrial membrane respiratory chain NADH dehydrogenase (Complex I) which catalyzes electron transfer from NADH through the respiratory chain, using ubiquinone as an electron acceptor. Essential for the catalytic activity and assembly of complex I.</text>
</comment>
<dbReference type="InterPro" id="IPR001750">
    <property type="entry name" value="ND/Mrp_TM"/>
</dbReference>
<keyword evidence="6" id="KW-0813">Transport</keyword>
<evidence type="ECO:0000256" key="8">
    <source>
        <dbReference type="ARBA" id="ARBA00022692"/>
    </source>
</evidence>
<feature type="transmembrane region" description="Helical" evidence="18">
    <location>
        <begin position="246"/>
        <end position="266"/>
    </location>
</feature>
<dbReference type="PANTHER" id="PTHR46552">
    <property type="entry name" value="NADH-UBIQUINONE OXIDOREDUCTASE CHAIN 2"/>
    <property type="match status" value="1"/>
</dbReference>
<comment type="function">
    <text evidence="1">Core subunit of the mitochondrial membrane respiratory chain NADH dehydrogenase (Complex I) that is believed to belong to the minimal assembly required for catalysis. Complex I functions in the transfer of electrons from NADH to the respiratory chain. The immediate electron acceptor for the enzyme is believed to be ubiquinone.</text>
</comment>
<keyword evidence="16 18" id="KW-0472">Membrane</keyword>
<geneLocation type="mitochondrion" evidence="20"/>
<reference evidence="20" key="1">
    <citation type="journal article" date="2022" name="Insects">
        <title>Phylogenomic Analyses of the Tenthredinoidea Support the Familial Rank of Athaliidae (Insecta, Tenthredinoidea).</title>
        <authorList>
            <person name="Niu G."/>
            <person name="Budak M."/>
            <person name="Korkmaz E.M."/>
            <person name="Dogan O."/>
            <person name="Nel A."/>
            <person name="Wan S."/>
            <person name="Cai C."/>
            <person name="Jouault C."/>
            <person name="Li M."/>
            <person name="Wei M."/>
        </authorList>
    </citation>
    <scope>NUCLEOTIDE SEQUENCE</scope>
</reference>
<keyword evidence="10 18" id="KW-1278">Translocase</keyword>
<evidence type="ECO:0000256" key="12">
    <source>
        <dbReference type="ARBA" id="ARBA00022989"/>
    </source>
</evidence>
<gene>
    <name evidence="20" type="primary">ND2</name>
</gene>
<evidence type="ECO:0000256" key="6">
    <source>
        <dbReference type="ARBA" id="ARBA00022448"/>
    </source>
</evidence>
<evidence type="ECO:0000256" key="11">
    <source>
        <dbReference type="ARBA" id="ARBA00022982"/>
    </source>
</evidence>
<feature type="transmembrane region" description="Helical" evidence="18">
    <location>
        <begin position="143"/>
        <end position="172"/>
    </location>
</feature>
<keyword evidence="9 18" id="KW-0999">Mitochondrion inner membrane</keyword>
<evidence type="ECO:0000256" key="9">
    <source>
        <dbReference type="ARBA" id="ARBA00022792"/>
    </source>
</evidence>
<dbReference type="PRINTS" id="PR01436">
    <property type="entry name" value="NADHDHGNASE2"/>
</dbReference>
<proteinExistence type="inferred from homology"/>
<comment type="similarity">
    <text evidence="3 18">Belongs to the complex I subunit 2 family.</text>
</comment>
<feature type="domain" description="NADH:quinone oxidoreductase/Mrp antiporter transmembrane" evidence="19">
    <location>
        <begin position="34"/>
        <end position="287"/>
    </location>
</feature>
<feature type="transmembrane region" description="Helical" evidence="18">
    <location>
        <begin position="100"/>
        <end position="123"/>
    </location>
</feature>
<evidence type="ECO:0000256" key="3">
    <source>
        <dbReference type="ARBA" id="ARBA00007012"/>
    </source>
</evidence>
<evidence type="ECO:0000256" key="14">
    <source>
        <dbReference type="ARBA" id="ARBA00023075"/>
    </source>
</evidence>
<keyword evidence="7 18" id="KW-0679">Respiratory chain</keyword>
<keyword evidence="15 18" id="KW-0496">Mitochondrion</keyword>
<feature type="transmembrane region" description="Helical" evidence="18">
    <location>
        <begin position="278"/>
        <end position="298"/>
    </location>
</feature>
<evidence type="ECO:0000256" key="7">
    <source>
        <dbReference type="ARBA" id="ARBA00022660"/>
    </source>
</evidence>
<dbReference type="EC" id="7.1.1.2" evidence="4 18"/>
<comment type="subcellular location">
    <subcellularLocation>
        <location evidence="2 18">Mitochondrion inner membrane</location>
        <topology evidence="2 18">Multi-pass membrane protein</topology>
    </subcellularLocation>
</comment>
<dbReference type="GO" id="GO:0006120">
    <property type="term" value="P:mitochondrial electron transport, NADH to ubiquinone"/>
    <property type="evidence" value="ECO:0007669"/>
    <property type="project" value="InterPro"/>
</dbReference>
<evidence type="ECO:0000256" key="16">
    <source>
        <dbReference type="ARBA" id="ARBA00023136"/>
    </source>
</evidence>
<feature type="transmembrane region" description="Helical" evidence="18">
    <location>
        <begin position="323"/>
        <end position="346"/>
    </location>
</feature>
<dbReference type="InterPro" id="IPR003917">
    <property type="entry name" value="NADH_UbQ_OxRdtase_chain2"/>
</dbReference>
<evidence type="ECO:0000256" key="17">
    <source>
        <dbReference type="ARBA" id="ARBA00049551"/>
    </source>
</evidence>
<dbReference type="GO" id="GO:0005743">
    <property type="term" value="C:mitochondrial inner membrane"/>
    <property type="evidence" value="ECO:0007669"/>
    <property type="project" value="UniProtKB-SubCell"/>
</dbReference>
<feature type="transmembrane region" description="Helical" evidence="18">
    <location>
        <begin position="69"/>
        <end position="88"/>
    </location>
</feature>
<keyword evidence="11 18" id="KW-0249">Electron transport</keyword>
<keyword evidence="12 18" id="KW-1133">Transmembrane helix</keyword>
<protein>
    <recommendedName>
        <fullName evidence="5 18">NADH-ubiquinone oxidoreductase chain 2</fullName>
        <ecNumber evidence="4 18">7.1.1.2</ecNumber>
    </recommendedName>
</protein>
<evidence type="ECO:0000256" key="4">
    <source>
        <dbReference type="ARBA" id="ARBA00012944"/>
    </source>
</evidence>
<organism evidence="20">
    <name type="scientific">Neodiprion qinghaiicus</name>
    <dbReference type="NCBI Taxonomy" id="2875978"/>
    <lineage>
        <taxon>Eukaryota</taxon>
        <taxon>Metazoa</taxon>
        <taxon>Ecdysozoa</taxon>
        <taxon>Arthropoda</taxon>
        <taxon>Hexapoda</taxon>
        <taxon>Insecta</taxon>
        <taxon>Pterygota</taxon>
        <taxon>Neoptera</taxon>
        <taxon>Endopterygota</taxon>
        <taxon>Hymenoptera</taxon>
        <taxon>Tenthredinoidea</taxon>
        <taxon>Diprionidae</taxon>
        <taxon>Diprioninae</taxon>
        <taxon>Neodiprion</taxon>
    </lineage>
</organism>
<accession>A0A9E7ZRH3</accession>
<evidence type="ECO:0000256" key="15">
    <source>
        <dbReference type="ARBA" id="ARBA00023128"/>
    </source>
</evidence>
<sequence length="348" mass="41967">MMNMIFFKKFMQLLSLNKYFYLMLIFSMMIIISSSSWLGVWLGMEMNLLFFVPLLMNNMKMSKYTNSSMIYYIIQVGSSSMLLMFILMMKINLILMDINVLIILLQISLIFKLGASPFHWWFMKVMNSISWKNLFILSTLQKIGPLFLLINMNVSFLIYFSMLLSGLIGSFLGFNQISLKLIMSYSSLNHMSWMFMSLMIDFYILLIYLMIYFFNNLVICMFFYYLNFNYLNQVYMFNNMSYFMKFLMMMMFLSMAGIPPMIGFLPKFFVFVLMIKNLFYIECLIFIIYTLVVLFYYMNLMLPLMLTLKFNLKFNLNYLSLNFYYFLIFMLNIFMMMLIYMLLIFYCN</sequence>
<evidence type="ECO:0000256" key="18">
    <source>
        <dbReference type="RuleBase" id="RU003403"/>
    </source>
</evidence>
<evidence type="ECO:0000256" key="2">
    <source>
        <dbReference type="ARBA" id="ARBA00004448"/>
    </source>
</evidence>
<keyword evidence="14 18" id="KW-0830">Ubiquinone</keyword>
<feature type="transmembrane region" description="Helical" evidence="18">
    <location>
        <begin position="20"/>
        <end position="44"/>
    </location>
</feature>
<feature type="transmembrane region" description="Helical" evidence="18">
    <location>
        <begin position="193"/>
        <end position="226"/>
    </location>
</feature>
<reference evidence="20" key="2">
    <citation type="submission" date="2022-07" db="EMBL/GenBank/DDBJ databases">
        <authorList>
            <person name="Niu G."/>
        </authorList>
    </citation>
    <scope>NUCLEOTIDE SEQUENCE</scope>
</reference>
<name>A0A9E7ZRH3_9HYME</name>
<dbReference type="GO" id="GO:0008137">
    <property type="term" value="F:NADH dehydrogenase (ubiquinone) activity"/>
    <property type="evidence" value="ECO:0007669"/>
    <property type="project" value="UniProtKB-EC"/>
</dbReference>
<keyword evidence="13 18" id="KW-0520">NAD</keyword>
<dbReference type="PANTHER" id="PTHR46552:SF1">
    <property type="entry name" value="NADH-UBIQUINONE OXIDOREDUCTASE CHAIN 2"/>
    <property type="match status" value="1"/>
</dbReference>
<dbReference type="EMBL" id="ON964471">
    <property type="protein sequence ID" value="UZF66139.1"/>
    <property type="molecule type" value="Genomic_DNA"/>
</dbReference>